<keyword evidence="3" id="KW-1185">Reference proteome</keyword>
<feature type="chain" id="PRO_5043030308" evidence="1">
    <location>
        <begin position="27"/>
        <end position="150"/>
    </location>
</feature>
<accession>A0AAQ3L905</accession>
<reference evidence="2 3" key="1">
    <citation type="submission" date="2023-10" db="EMBL/GenBank/DDBJ databases">
        <title>Rubellicoccus peritrichatus gen. nov., sp. nov., isolated from an algae of coral reef tank.</title>
        <authorList>
            <person name="Luo J."/>
        </authorList>
    </citation>
    <scope>NUCLEOTIDE SEQUENCE [LARGE SCALE GENOMIC DNA]</scope>
    <source>
        <strain evidence="2 3">CR14</strain>
    </source>
</reference>
<dbReference type="EMBL" id="CP136920">
    <property type="protein sequence ID" value="WOO40149.1"/>
    <property type="molecule type" value="Genomic_DNA"/>
</dbReference>
<sequence>MTFFRNPIICGLILLVLSAGSGFAQKMVPDAPVKNFKLPMFGEDGYKKWDIQGKEGKYISAEQLDVVAMTLRLFATGDPIEPQTVIQSPSATIFPKLSEATGKEAIYITERGGAYSIFGRDWRWNGRKNTITIEQDARVTFRESLGSIIE</sequence>
<dbReference type="Proteomes" id="UP001304300">
    <property type="component" value="Chromosome"/>
</dbReference>
<proteinExistence type="predicted"/>
<evidence type="ECO:0000313" key="2">
    <source>
        <dbReference type="EMBL" id="WOO40149.1"/>
    </source>
</evidence>
<dbReference type="RefSeq" id="WP_317832275.1">
    <property type="nucleotide sequence ID" value="NZ_CP136920.1"/>
</dbReference>
<keyword evidence="1" id="KW-0732">Signal</keyword>
<dbReference type="AlphaFoldDB" id="A0AAQ3L905"/>
<organism evidence="2 3">
    <name type="scientific">Rubellicoccus peritrichatus</name>
    <dbReference type="NCBI Taxonomy" id="3080537"/>
    <lineage>
        <taxon>Bacteria</taxon>
        <taxon>Pseudomonadati</taxon>
        <taxon>Verrucomicrobiota</taxon>
        <taxon>Opitutia</taxon>
        <taxon>Puniceicoccales</taxon>
        <taxon>Cerasicoccaceae</taxon>
        <taxon>Rubellicoccus</taxon>
    </lineage>
</organism>
<evidence type="ECO:0000313" key="3">
    <source>
        <dbReference type="Proteomes" id="UP001304300"/>
    </source>
</evidence>
<gene>
    <name evidence="2" type="ORF">RZN69_16125</name>
</gene>
<protein>
    <submittedName>
        <fullName evidence="2">Uncharacterized protein</fullName>
    </submittedName>
</protein>
<name>A0AAQ3L905_9BACT</name>
<feature type="signal peptide" evidence="1">
    <location>
        <begin position="1"/>
        <end position="26"/>
    </location>
</feature>
<evidence type="ECO:0000256" key="1">
    <source>
        <dbReference type="SAM" id="SignalP"/>
    </source>
</evidence>
<dbReference type="KEGG" id="puo:RZN69_16125"/>